<reference evidence="7" key="3">
    <citation type="submission" date="2023-01" db="EMBL/GenBank/DDBJ databases">
        <authorList>
            <person name="Sun Q."/>
            <person name="Evtushenko L."/>
        </authorList>
    </citation>
    <scope>NUCLEOTIDE SEQUENCE</scope>
    <source>
        <strain evidence="7">VKM B-1606</strain>
    </source>
</reference>
<dbReference type="InterPro" id="IPR013325">
    <property type="entry name" value="RNA_pol_sigma_r2"/>
</dbReference>
<dbReference type="GO" id="GO:0016987">
    <property type="term" value="F:sigma factor activity"/>
    <property type="evidence" value="ECO:0007669"/>
    <property type="project" value="UniProtKB-KW"/>
</dbReference>
<dbReference type="InterPro" id="IPR014284">
    <property type="entry name" value="RNA_pol_sigma-70_dom"/>
</dbReference>
<dbReference type="Proteomes" id="UP001143400">
    <property type="component" value="Unassembled WGS sequence"/>
</dbReference>
<comment type="caution">
    <text evidence="7">The sequence shown here is derived from an EMBL/GenBank/DDBJ whole genome shotgun (WGS) entry which is preliminary data.</text>
</comment>
<dbReference type="AlphaFoldDB" id="A0A9W6MTL3"/>
<dbReference type="GO" id="GO:0003677">
    <property type="term" value="F:DNA binding"/>
    <property type="evidence" value="ECO:0007669"/>
    <property type="project" value="InterPro"/>
</dbReference>
<dbReference type="RefSeq" id="WP_204951874.1">
    <property type="nucleotide sequence ID" value="NZ_BSFF01000009.1"/>
</dbReference>
<dbReference type="InterPro" id="IPR013324">
    <property type="entry name" value="RNA_pol_sigma_r3/r4-like"/>
</dbReference>
<evidence type="ECO:0000313" key="7">
    <source>
        <dbReference type="EMBL" id="GLK57372.1"/>
    </source>
</evidence>
<dbReference type="Pfam" id="PF08281">
    <property type="entry name" value="Sigma70_r4_2"/>
    <property type="match status" value="1"/>
</dbReference>
<sequence length="179" mass="19454">MPAQIVEPRAPGLLEALLAERTLLVGMAQKILKCRLKAEDVVQDVAVKLCQDPPKRAIQRPGSYLRRMVRNHAIDSLRRSVGESAQMAATADMDALASPCACPQDRIATCQELCLVARALQALPSRTRQAFVAHRLGGEPQNAIAARLQVSPTLVNFMMRDATASCRKALEPDESRSAA</sequence>
<evidence type="ECO:0000256" key="2">
    <source>
        <dbReference type="ARBA" id="ARBA00023015"/>
    </source>
</evidence>
<accession>A0A9W6MTL3</accession>
<dbReference type="EMBL" id="BSFF01000009">
    <property type="protein sequence ID" value="GLK57372.1"/>
    <property type="molecule type" value="Genomic_DNA"/>
</dbReference>
<dbReference type="Gene3D" id="1.10.10.10">
    <property type="entry name" value="Winged helix-like DNA-binding domain superfamily/Winged helix DNA-binding domain"/>
    <property type="match status" value="1"/>
</dbReference>
<gene>
    <name evidence="7" type="primary">pvdS</name>
    <name evidence="7" type="ORF">GCM10008170_33920</name>
    <name evidence="8" type="ORF">JOD31_003676</name>
</gene>
<feature type="domain" description="RNA polymerase sigma-70 region 2" evidence="5">
    <location>
        <begin position="21"/>
        <end position="79"/>
    </location>
</feature>
<dbReference type="InterPro" id="IPR007627">
    <property type="entry name" value="RNA_pol_sigma70_r2"/>
</dbReference>
<dbReference type="InterPro" id="IPR036388">
    <property type="entry name" value="WH-like_DNA-bd_sf"/>
</dbReference>
<protein>
    <submittedName>
        <fullName evidence="7">DNA-directed RNA polymerase sigma-70 factor</fullName>
    </submittedName>
    <submittedName>
        <fullName evidence="8">RNA polymerase sigma-70 factor (ECF subfamily)</fullName>
    </submittedName>
</protein>
<evidence type="ECO:0000259" key="5">
    <source>
        <dbReference type="Pfam" id="PF04542"/>
    </source>
</evidence>
<dbReference type="GO" id="GO:0006352">
    <property type="term" value="P:DNA-templated transcription initiation"/>
    <property type="evidence" value="ECO:0007669"/>
    <property type="project" value="InterPro"/>
</dbReference>
<evidence type="ECO:0000259" key="6">
    <source>
        <dbReference type="Pfam" id="PF08281"/>
    </source>
</evidence>
<comment type="similarity">
    <text evidence="1">Belongs to the sigma-70 factor family. ECF subfamily.</text>
</comment>
<dbReference type="EMBL" id="JAFBCY010000005">
    <property type="protein sequence ID" value="MBM7853415.1"/>
    <property type="molecule type" value="Genomic_DNA"/>
</dbReference>
<evidence type="ECO:0000313" key="9">
    <source>
        <dbReference type="Proteomes" id="UP000758856"/>
    </source>
</evidence>
<keyword evidence="3" id="KW-0731">Sigma factor</keyword>
<evidence type="ECO:0000313" key="10">
    <source>
        <dbReference type="Proteomes" id="UP001143400"/>
    </source>
</evidence>
<dbReference type="PANTHER" id="PTHR43133:SF63">
    <property type="entry name" value="RNA POLYMERASE SIGMA FACTOR FECI-RELATED"/>
    <property type="match status" value="1"/>
</dbReference>
<reference evidence="7" key="1">
    <citation type="journal article" date="2014" name="Int. J. Syst. Evol. Microbiol.">
        <title>Complete genome sequence of Corynebacterium casei LMG S-19264T (=DSM 44701T), isolated from a smear-ripened cheese.</title>
        <authorList>
            <consortium name="US DOE Joint Genome Institute (JGI-PGF)"/>
            <person name="Walter F."/>
            <person name="Albersmeier A."/>
            <person name="Kalinowski J."/>
            <person name="Ruckert C."/>
        </authorList>
    </citation>
    <scope>NUCLEOTIDE SEQUENCE</scope>
    <source>
        <strain evidence="7">VKM B-1606</strain>
    </source>
</reference>
<dbReference type="PANTHER" id="PTHR43133">
    <property type="entry name" value="RNA POLYMERASE ECF-TYPE SIGMA FACTO"/>
    <property type="match status" value="1"/>
</dbReference>
<evidence type="ECO:0000256" key="3">
    <source>
        <dbReference type="ARBA" id="ARBA00023082"/>
    </source>
</evidence>
<keyword evidence="7" id="KW-0240">DNA-directed RNA polymerase</keyword>
<dbReference type="NCBIfam" id="TIGR02937">
    <property type="entry name" value="sigma70-ECF"/>
    <property type="match status" value="1"/>
</dbReference>
<dbReference type="Gene3D" id="1.10.1740.10">
    <property type="match status" value="1"/>
</dbReference>
<dbReference type="SUPFAM" id="SSF88946">
    <property type="entry name" value="Sigma2 domain of RNA polymerase sigma factors"/>
    <property type="match status" value="1"/>
</dbReference>
<dbReference type="InterPro" id="IPR013249">
    <property type="entry name" value="RNA_pol_sigma70_r4_t2"/>
</dbReference>
<organism evidence="7 10">
    <name type="scientific">Methylopila capsulata</name>
    <dbReference type="NCBI Taxonomy" id="61654"/>
    <lineage>
        <taxon>Bacteria</taxon>
        <taxon>Pseudomonadati</taxon>
        <taxon>Pseudomonadota</taxon>
        <taxon>Alphaproteobacteria</taxon>
        <taxon>Hyphomicrobiales</taxon>
        <taxon>Methylopilaceae</taxon>
        <taxon>Methylopila</taxon>
    </lineage>
</organism>
<feature type="domain" description="RNA polymerase sigma factor 70 region 4 type 2" evidence="6">
    <location>
        <begin position="116"/>
        <end position="162"/>
    </location>
</feature>
<dbReference type="GO" id="GO:0000428">
    <property type="term" value="C:DNA-directed RNA polymerase complex"/>
    <property type="evidence" value="ECO:0007669"/>
    <property type="project" value="UniProtKB-KW"/>
</dbReference>
<evidence type="ECO:0000256" key="4">
    <source>
        <dbReference type="ARBA" id="ARBA00023163"/>
    </source>
</evidence>
<dbReference type="Proteomes" id="UP000758856">
    <property type="component" value="Unassembled WGS sequence"/>
</dbReference>
<keyword evidence="2" id="KW-0805">Transcription regulation</keyword>
<dbReference type="InterPro" id="IPR039425">
    <property type="entry name" value="RNA_pol_sigma-70-like"/>
</dbReference>
<proteinExistence type="inferred from homology"/>
<keyword evidence="4" id="KW-0804">Transcription</keyword>
<dbReference type="Pfam" id="PF04542">
    <property type="entry name" value="Sigma70_r2"/>
    <property type="match status" value="1"/>
</dbReference>
<evidence type="ECO:0000256" key="1">
    <source>
        <dbReference type="ARBA" id="ARBA00010641"/>
    </source>
</evidence>
<dbReference type="SUPFAM" id="SSF88659">
    <property type="entry name" value="Sigma3 and sigma4 domains of RNA polymerase sigma factors"/>
    <property type="match status" value="1"/>
</dbReference>
<reference evidence="8 9" key="2">
    <citation type="submission" date="2021-01" db="EMBL/GenBank/DDBJ databases">
        <title>Genomic Encyclopedia of Type Strains, Phase IV (KMG-IV): sequencing the most valuable type-strain genomes for metagenomic binning, comparative biology and taxonomic classification.</title>
        <authorList>
            <person name="Goeker M."/>
        </authorList>
    </citation>
    <scope>NUCLEOTIDE SEQUENCE [LARGE SCALE GENOMIC DNA]</scope>
    <source>
        <strain evidence="8 9">DSM 6130</strain>
    </source>
</reference>
<evidence type="ECO:0000313" key="8">
    <source>
        <dbReference type="EMBL" id="MBM7853415.1"/>
    </source>
</evidence>
<keyword evidence="9" id="KW-1185">Reference proteome</keyword>
<name>A0A9W6MTL3_9HYPH</name>